<feature type="region of interest" description="Disordered" evidence="1">
    <location>
        <begin position="197"/>
        <end position="300"/>
    </location>
</feature>
<feature type="compositionally biased region" description="Gly residues" evidence="1">
    <location>
        <begin position="252"/>
        <end position="262"/>
    </location>
</feature>
<feature type="compositionally biased region" description="Polar residues" evidence="1">
    <location>
        <begin position="237"/>
        <end position="246"/>
    </location>
</feature>
<dbReference type="Proteomes" id="UP000001072">
    <property type="component" value="Unassembled WGS sequence"/>
</dbReference>
<dbReference type="KEGG" id="mlr:MELLADRAFT_108607"/>
<dbReference type="AlphaFoldDB" id="F4RTN3"/>
<dbReference type="GeneID" id="18923516"/>
<dbReference type="InParanoid" id="F4RTN3"/>
<evidence type="ECO:0000256" key="1">
    <source>
        <dbReference type="SAM" id="MobiDB-lite"/>
    </source>
</evidence>
<protein>
    <submittedName>
        <fullName evidence="2">Uncharacterized protein</fullName>
    </submittedName>
</protein>
<proteinExistence type="predicted"/>
<organism evidence="3">
    <name type="scientific">Melampsora larici-populina (strain 98AG31 / pathotype 3-4-7)</name>
    <name type="common">Poplar leaf rust fungus</name>
    <dbReference type="NCBI Taxonomy" id="747676"/>
    <lineage>
        <taxon>Eukaryota</taxon>
        <taxon>Fungi</taxon>
        <taxon>Dikarya</taxon>
        <taxon>Basidiomycota</taxon>
        <taxon>Pucciniomycotina</taxon>
        <taxon>Pucciniomycetes</taxon>
        <taxon>Pucciniales</taxon>
        <taxon>Melampsoraceae</taxon>
        <taxon>Melampsora</taxon>
    </lineage>
</organism>
<sequence>MPEPTAIEINHQKWINNIKTAALNANTPLYKLMLEGYADWCHEENTPVRRVLLCDLNIEVPAQKVIEKVIEKSTDTSTSKNEYNTMMIEGEDKRLAEQAEKDAKNFGDYNYMDNPFVFGGPFQNMNPLDGKMNPTWDTMGTTIDNNAELLTGRGLMVWGNHSVSAFQSEVAAVNTSQRPTCYLGNRFDPLYHEKKKARNQPYPNSHHHQTYPDNNHQNNTQTYYSNPNHLYQRHNDYQYNHPSNFHQPRGGPSNGNRGGGRGGRGRGRGRPGIGPGSFNRLMIEPTSGGPEVTTPGPSGS</sequence>
<name>F4RTN3_MELLP</name>
<evidence type="ECO:0000313" key="3">
    <source>
        <dbReference type="Proteomes" id="UP000001072"/>
    </source>
</evidence>
<evidence type="ECO:0000313" key="2">
    <source>
        <dbReference type="EMBL" id="EGG04288.1"/>
    </source>
</evidence>
<feature type="compositionally biased region" description="Polar residues" evidence="1">
    <location>
        <begin position="211"/>
        <end position="229"/>
    </location>
</feature>
<gene>
    <name evidence="2" type="ORF">MELLADRAFT_108607</name>
</gene>
<reference evidence="3" key="1">
    <citation type="journal article" date="2011" name="Proc. Natl. Acad. Sci. U.S.A.">
        <title>Obligate biotrophy features unraveled by the genomic analysis of rust fungi.</title>
        <authorList>
            <person name="Duplessis S."/>
            <person name="Cuomo C.A."/>
            <person name="Lin Y.-C."/>
            <person name="Aerts A."/>
            <person name="Tisserant E."/>
            <person name="Veneault-Fourrey C."/>
            <person name="Joly D.L."/>
            <person name="Hacquard S."/>
            <person name="Amselem J."/>
            <person name="Cantarel B.L."/>
            <person name="Chiu R."/>
            <person name="Coutinho P.M."/>
            <person name="Feau N."/>
            <person name="Field M."/>
            <person name="Frey P."/>
            <person name="Gelhaye E."/>
            <person name="Goldberg J."/>
            <person name="Grabherr M.G."/>
            <person name="Kodira C.D."/>
            <person name="Kohler A."/>
            <person name="Kuees U."/>
            <person name="Lindquist E.A."/>
            <person name="Lucas S.M."/>
            <person name="Mago R."/>
            <person name="Mauceli E."/>
            <person name="Morin E."/>
            <person name="Murat C."/>
            <person name="Pangilinan J.L."/>
            <person name="Park R."/>
            <person name="Pearson M."/>
            <person name="Quesneville H."/>
            <person name="Rouhier N."/>
            <person name="Sakthikumar S."/>
            <person name="Salamov A.A."/>
            <person name="Schmutz J."/>
            <person name="Selles B."/>
            <person name="Shapiro H."/>
            <person name="Tanguay P."/>
            <person name="Tuskan G.A."/>
            <person name="Henrissat B."/>
            <person name="Van de Peer Y."/>
            <person name="Rouze P."/>
            <person name="Ellis J.G."/>
            <person name="Dodds P.N."/>
            <person name="Schein J.E."/>
            <person name="Zhong S."/>
            <person name="Hamelin R.C."/>
            <person name="Grigoriev I.V."/>
            <person name="Szabo L.J."/>
            <person name="Martin F."/>
        </authorList>
    </citation>
    <scope>NUCLEOTIDE SEQUENCE [LARGE SCALE GENOMIC DNA]</scope>
    <source>
        <strain evidence="3">98AG31 / pathotype 3-4-7</strain>
    </source>
</reference>
<dbReference type="EMBL" id="GL883119">
    <property type="protein sequence ID" value="EGG04288.1"/>
    <property type="molecule type" value="Genomic_DNA"/>
</dbReference>
<keyword evidence="3" id="KW-1185">Reference proteome</keyword>
<dbReference type="RefSeq" id="XP_007412417.1">
    <property type="nucleotide sequence ID" value="XM_007412355.1"/>
</dbReference>
<accession>F4RTN3</accession>
<dbReference type="HOGENOM" id="CLU_918538_0_0_1"/>
<dbReference type="VEuPathDB" id="FungiDB:MELLADRAFT_108607"/>